<reference evidence="13" key="1">
    <citation type="submission" date="2016-10" db="EMBL/GenBank/DDBJ databases">
        <authorList>
            <person name="Varghese N."/>
            <person name="Submissions S."/>
        </authorList>
    </citation>
    <scope>NUCLEOTIDE SEQUENCE [LARGE SCALE GENOMIC DNA]</scope>
    <source>
        <strain evidence="13">DSM 21743</strain>
    </source>
</reference>
<dbReference type="InterPro" id="IPR022409">
    <property type="entry name" value="PKD/Chitinase_dom"/>
</dbReference>
<dbReference type="EMBL" id="LT629799">
    <property type="protein sequence ID" value="SDV04431.1"/>
    <property type="molecule type" value="Genomic_DNA"/>
</dbReference>
<feature type="transmembrane region" description="Helical" evidence="9">
    <location>
        <begin position="47"/>
        <end position="67"/>
    </location>
</feature>
<evidence type="ECO:0000313" key="12">
    <source>
        <dbReference type="EMBL" id="SDV04431.1"/>
    </source>
</evidence>
<dbReference type="InterPro" id="IPR035986">
    <property type="entry name" value="PKD_dom_sf"/>
</dbReference>
<dbReference type="Gene3D" id="2.60.40.10">
    <property type="entry name" value="Immunoglobulins"/>
    <property type="match status" value="5"/>
</dbReference>
<dbReference type="PANTHER" id="PTHR46730">
    <property type="entry name" value="POLYCYSTIN-1"/>
    <property type="match status" value="1"/>
</dbReference>
<dbReference type="InterPro" id="IPR011044">
    <property type="entry name" value="Quino_amine_DH_bsu"/>
</dbReference>
<protein>
    <submittedName>
        <fullName evidence="12">PKD repeat-containing protein</fullName>
    </submittedName>
</protein>
<evidence type="ECO:0000256" key="5">
    <source>
        <dbReference type="ARBA" id="ARBA00022989"/>
    </source>
</evidence>
<dbReference type="Gene3D" id="2.60.120.200">
    <property type="match status" value="2"/>
</dbReference>
<feature type="domain" description="PKD" evidence="11">
    <location>
        <begin position="1231"/>
        <end position="1312"/>
    </location>
</feature>
<dbReference type="SMART" id="SM00560">
    <property type="entry name" value="LamGL"/>
    <property type="match status" value="2"/>
</dbReference>
<gene>
    <name evidence="12" type="ORF">SAMN04488544_3974</name>
</gene>
<accession>A0A1H2NGV6</accession>
<evidence type="ECO:0000259" key="11">
    <source>
        <dbReference type="PROSITE" id="PS50093"/>
    </source>
</evidence>
<proteinExistence type="predicted"/>
<feature type="compositionally biased region" description="Polar residues" evidence="8">
    <location>
        <begin position="26"/>
        <end position="39"/>
    </location>
</feature>
<feature type="region of interest" description="Disordered" evidence="8">
    <location>
        <begin position="1"/>
        <end position="41"/>
    </location>
</feature>
<evidence type="ECO:0000256" key="8">
    <source>
        <dbReference type="SAM" id="MobiDB-lite"/>
    </source>
</evidence>
<evidence type="ECO:0000256" key="3">
    <source>
        <dbReference type="ARBA" id="ARBA00022729"/>
    </source>
</evidence>
<dbReference type="PANTHER" id="PTHR46730:SF4">
    <property type="entry name" value="POLYCYSTIC KIDNEY DISEASE PROTEIN 1-LIKE 1"/>
    <property type="match status" value="1"/>
</dbReference>
<name>A0A1H2NGV6_9ACTN</name>
<dbReference type="GO" id="GO:0005975">
    <property type="term" value="P:carbohydrate metabolic process"/>
    <property type="evidence" value="ECO:0007669"/>
    <property type="project" value="UniProtKB-ARBA"/>
</dbReference>
<evidence type="ECO:0000256" key="7">
    <source>
        <dbReference type="ARBA" id="ARBA00023157"/>
    </source>
</evidence>
<keyword evidence="2 9" id="KW-0812">Transmembrane</keyword>
<evidence type="ECO:0000256" key="9">
    <source>
        <dbReference type="SAM" id="Phobius"/>
    </source>
</evidence>
<feature type="domain" description="PKD" evidence="11">
    <location>
        <begin position="1066"/>
        <end position="1147"/>
    </location>
</feature>
<feature type="domain" description="PKD" evidence="11">
    <location>
        <begin position="1152"/>
        <end position="1229"/>
    </location>
</feature>
<keyword evidence="7" id="KW-1015">Disulfide bond</keyword>
<evidence type="ECO:0000259" key="10">
    <source>
        <dbReference type="PROSITE" id="PS50025"/>
    </source>
</evidence>
<dbReference type="SUPFAM" id="SSF49899">
    <property type="entry name" value="Concanavalin A-like lectins/glucanases"/>
    <property type="match status" value="2"/>
</dbReference>
<evidence type="ECO:0000256" key="4">
    <source>
        <dbReference type="ARBA" id="ARBA00022737"/>
    </source>
</evidence>
<feature type="domain" description="PKD" evidence="11">
    <location>
        <begin position="1313"/>
        <end position="1399"/>
    </location>
</feature>
<dbReference type="GO" id="GO:0005886">
    <property type="term" value="C:plasma membrane"/>
    <property type="evidence" value="ECO:0007669"/>
    <property type="project" value="TreeGrafter"/>
</dbReference>
<feature type="domain" description="Laminin G" evidence="10">
    <location>
        <begin position="894"/>
        <end position="1068"/>
    </location>
</feature>
<keyword evidence="6 9" id="KW-0472">Membrane</keyword>
<evidence type="ECO:0000256" key="2">
    <source>
        <dbReference type="ARBA" id="ARBA00022692"/>
    </source>
</evidence>
<evidence type="ECO:0000256" key="1">
    <source>
        <dbReference type="ARBA" id="ARBA00004141"/>
    </source>
</evidence>
<dbReference type="SMART" id="SM00089">
    <property type="entry name" value="PKD"/>
    <property type="match status" value="5"/>
</dbReference>
<keyword evidence="13" id="KW-1185">Reference proteome</keyword>
<dbReference type="SUPFAM" id="SSF49299">
    <property type="entry name" value="PKD domain"/>
    <property type="match status" value="5"/>
</dbReference>
<dbReference type="Pfam" id="PF18911">
    <property type="entry name" value="PKD_4"/>
    <property type="match status" value="5"/>
</dbReference>
<feature type="domain" description="PKD" evidence="11">
    <location>
        <begin position="1401"/>
        <end position="1478"/>
    </location>
</feature>
<dbReference type="InterPro" id="IPR013320">
    <property type="entry name" value="ConA-like_dom_sf"/>
</dbReference>
<dbReference type="PROSITE" id="PS50025">
    <property type="entry name" value="LAM_G_DOMAIN"/>
    <property type="match status" value="1"/>
</dbReference>
<evidence type="ECO:0000313" key="13">
    <source>
        <dbReference type="Proteomes" id="UP000198825"/>
    </source>
</evidence>
<dbReference type="GO" id="GO:0006816">
    <property type="term" value="P:calcium ion transport"/>
    <property type="evidence" value="ECO:0007669"/>
    <property type="project" value="TreeGrafter"/>
</dbReference>
<keyword evidence="4" id="KW-0677">Repeat</keyword>
<dbReference type="InterPro" id="IPR013783">
    <property type="entry name" value="Ig-like_fold"/>
</dbReference>
<dbReference type="CDD" id="cd00146">
    <property type="entry name" value="PKD"/>
    <property type="match status" value="5"/>
</dbReference>
<dbReference type="InterPro" id="IPR001791">
    <property type="entry name" value="Laminin_G"/>
</dbReference>
<dbReference type="SMART" id="SM00282">
    <property type="entry name" value="LamG"/>
    <property type="match status" value="2"/>
</dbReference>
<organism evidence="12 13">
    <name type="scientific">Microlunatus sagamiharensis</name>
    <dbReference type="NCBI Taxonomy" id="546874"/>
    <lineage>
        <taxon>Bacteria</taxon>
        <taxon>Bacillati</taxon>
        <taxon>Actinomycetota</taxon>
        <taxon>Actinomycetes</taxon>
        <taxon>Propionibacteriales</taxon>
        <taxon>Propionibacteriaceae</taxon>
        <taxon>Microlunatus</taxon>
    </lineage>
</organism>
<evidence type="ECO:0000256" key="6">
    <source>
        <dbReference type="ARBA" id="ARBA00023136"/>
    </source>
</evidence>
<dbReference type="GO" id="GO:0005261">
    <property type="term" value="F:monoatomic cation channel activity"/>
    <property type="evidence" value="ECO:0007669"/>
    <property type="project" value="TreeGrafter"/>
</dbReference>
<keyword evidence="3" id="KW-0732">Signal</keyword>
<dbReference type="SUPFAM" id="SSF50969">
    <property type="entry name" value="YVTN repeat-like/Quinoprotein amine dehydrogenase"/>
    <property type="match status" value="1"/>
</dbReference>
<dbReference type="InterPro" id="IPR006558">
    <property type="entry name" value="LamG-like"/>
</dbReference>
<dbReference type="Pfam" id="PF13385">
    <property type="entry name" value="Laminin_G_3"/>
    <property type="match status" value="2"/>
</dbReference>
<sequence>MRPGPRRQHAPISTTDQQPLWDEEQPVTSSTNDQTTSPATRRLRRGVAGVLALATTLLGVSLVAPAAQADTVPVGTSEPQTVSADPLPTWQVTGIVWSQVTVGTTVYATGNFTKARPAGMWKGGPTEIDVAHLIAYDITTGQRIASFNHTLDAQGLAITASPDGSRVYVGGDFTSVDGQARGHIAAFDTLTGALVPGFTPSVSGQVKALTATSSTVYAGGSFTGAGAGNTTKRKFLASFSATNGALTSWNPTADDGYVWALTMSPNKDKVVVGGQFSTMNAVTANGMTAVDPVTGRTLPWAASSVIQDYGKGAIDALTTDGTYIYGGGYAFGTGGKFEGSFALNPADGSIRWMVDCLGDTYDVEPVGDVVYTVSHTHNCQMVGAFGDTNPRTRWQHAGAYTSYPTGVNGGPDYYGWNYKGQPAPTMLQWYPDLGLGTASGQAQAAWSVTSGAGYIALGGEFPTVSGAKQQGLVRYALKNTVPNKIGPQYTDTVPVRSTVPPTTAVSVAPGSIRVSFGAAWDQDNQRLTYQLYRDRGTAAEKLVKTLTVDSTFWTLPQQTVTDTGVPSGSHTYQVRITDPFGNELLSPVSDPVTADTTTGAYAAQVQLDGADHYWRLGETGTTVYDSVGSADGTTGTGVTRGAAGALSGDANTATSFDGTSTATVGLGSSATAAPNTFTLEGWFKTTSTTGGKVAGFGSAKTGASSNYDRHLYLGPSGKVTFGVYQGAAKTITTPTAYNDGQWHQFDASVGPDGMALYLDGRLIGRDRGATGGQAVSGYWRVGGDSVASSTWTNAPTTGYLNGTVDDVATYPLVLSQAQVNDHFTKSGRTSTVPSAAPADGYGADVWKNKPNFYWRLGEAAGPVAADTTANDNRGLYSGTPTFGQPGALNPTGGTSVKFGTGNATVGSAGNAAPDASYSQELWFKSTGSQGGKLLGLGSSATGFSATVDRNLTMTDAGKVRFATLNGTTQVALDSPKSYNDGKWHYVVTAQSPTGMQLYVDGVQVAANAVNASSTLTGYWRVGYDRVWSGSTSSAFNGWIDDVAVYPRALGLTEVKNRYRLGGGTVANTPPTASFTVDAGSLKASFSGAGSSDTDGSVTGYGWSWGDGTTSTGAQVTHTFPKAGSYTVVLTVTDDQGATAAASQVVTVANGAPTAAFSLASDQRTVTTDGSASRDDDGTVAAWSWSFGDGSTGTGATASHAYAADGTYTVTLTVTDNAGGTATTSQTVTVAKTKDPLASIASSATGTKVAFDGSGSSDPDGTVVAYAWSFGDGTGSADVSPSHTYAAPGSYTVTLTVTDDKGATGSATTSVSVANAAPTAVVTSSGDALTLAFKGSRSTDADGTVVGWAWDFGDGTSSTDADPSHTYAAAGTYTVRLTVTDDAGATGTKTVSVTARAGNVAPTAAFTATTDDTTVALDGSGSADTDGTVASYAWDLGDGSTDSGRTVQHTYAANGTYTVTLTVTDDRGASTSTSRDVTIAGVLARDAFNRTTTGGWGTADRGGAWTLSGSTSLFATANGAGTIKTSPSSQPTARLRGVSSTDTDLRLGFAFDRLPDVGSAYLRTIVRGDETNGYGAKVLVSASGTATVYLTKVVGGTETTVGSPKVLSGTVAPQTTYSLRVQAWGTGTTQLQAKVWAASTTEPSAWLLTGTDTTSALQAPGGLAVRSYLSASATTPFVLSVSSLSARPTGN</sequence>
<keyword evidence="5 9" id="KW-1133">Transmembrane helix</keyword>
<dbReference type="Proteomes" id="UP000198825">
    <property type="component" value="Chromosome I"/>
</dbReference>
<dbReference type="InterPro" id="IPR000601">
    <property type="entry name" value="PKD_dom"/>
</dbReference>
<comment type="subcellular location">
    <subcellularLocation>
        <location evidence="1">Membrane</location>
        <topology evidence="1">Multi-pass membrane protein</topology>
    </subcellularLocation>
</comment>
<dbReference type="STRING" id="546874.SAMN04488544_3974"/>
<dbReference type="PROSITE" id="PS50093">
    <property type="entry name" value="PKD"/>
    <property type="match status" value="5"/>
</dbReference>